<feature type="region of interest" description="Disordered" evidence="3">
    <location>
        <begin position="283"/>
        <end position="311"/>
    </location>
</feature>
<comment type="caution">
    <text evidence="5">The sequence shown here is derived from an EMBL/GenBank/DDBJ whole genome shotgun (WGS) entry which is preliminary data.</text>
</comment>
<feature type="domain" description="RING-type" evidence="4">
    <location>
        <begin position="423"/>
        <end position="458"/>
    </location>
</feature>
<sequence>MYYSSQDKEPAPSKWQSWAQEEDLHQKITSNLPSPNITHTRAPSPPPPAPVFNKLSHCIQPNTDQLEFLTLDPPQCFCKRTAHRSYTLEYGPILECSSYSNNTPDDYNKTTFTCGFHVHEISWNKFKLEIQHGATVHAEFTELRACPLYNFTFCSMFYLTNSFDKITPSVLPDCFCGYPVQLREKKTDESCCKLYFTCKNALVEGVKKCAWSLNAKEVAFTKPRHRLHKHVDVETYLHFQQEKKSVVHQSKAQHHSDLLATLSAKPSTAHNLVVPTSVLAKKQPSNLPLSSSSSTSTSSTLSSPTLQKPTSYELQEDPHLLELSVLHLNRDAKLRIRELETVVAKFTDKLLKTESEFKDKVVLLKCELDQESVLRLSGQERLSKIEAEVVALINEKEKLVKEFQDYKEQIFEKYGKEEEHNKCKVCFSKPIEYALTPCFHMAYCERCAQKLKECAICRKEINGIHKIYSC</sequence>
<feature type="coiled-coil region" evidence="2">
    <location>
        <begin position="329"/>
        <end position="356"/>
    </location>
</feature>
<dbReference type="Proteomes" id="UP001476247">
    <property type="component" value="Unassembled WGS sequence"/>
</dbReference>
<feature type="compositionally biased region" description="Basic and acidic residues" evidence="3">
    <location>
        <begin position="1"/>
        <end position="11"/>
    </location>
</feature>
<proteinExistence type="predicted"/>
<dbReference type="InterPro" id="IPR051728">
    <property type="entry name" value="RING-FYVE_E3_ubiquitin-ligase"/>
</dbReference>
<evidence type="ECO:0000256" key="1">
    <source>
        <dbReference type="PROSITE-ProRule" id="PRU00175"/>
    </source>
</evidence>
<evidence type="ECO:0000256" key="2">
    <source>
        <dbReference type="SAM" id="Coils"/>
    </source>
</evidence>
<protein>
    <recommendedName>
        <fullName evidence="4">RING-type domain-containing protein</fullName>
    </recommendedName>
</protein>
<dbReference type="PROSITE" id="PS50089">
    <property type="entry name" value="ZF_RING_2"/>
    <property type="match status" value="1"/>
</dbReference>
<dbReference type="Pfam" id="PF13920">
    <property type="entry name" value="zf-C3HC4_3"/>
    <property type="match status" value="1"/>
</dbReference>
<dbReference type="PANTHER" id="PTHR14879:SF15">
    <property type="entry name" value="E3 UBIQUITIN-PROTEIN LIGASE RIFIFYLIN-LIKE PROTEIN"/>
    <property type="match status" value="1"/>
</dbReference>
<dbReference type="SUPFAM" id="SSF57850">
    <property type="entry name" value="RING/U-box"/>
    <property type="match status" value="1"/>
</dbReference>
<reference evidence="5 6" key="1">
    <citation type="submission" date="2024-04" db="EMBL/GenBank/DDBJ databases">
        <title>genome sequences of Mucor flavus KT1a and Helicostylum pulchrum KT1b strains isolation_sourced from the surface of a dry-aged beef.</title>
        <authorList>
            <person name="Toyotome T."/>
            <person name="Hosono M."/>
            <person name="Torimaru M."/>
            <person name="Fukuda K."/>
            <person name="Mikami N."/>
        </authorList>
    </citation>
    <scope>NUCLEOTIDE SEQUENCE [LARGE SCALE GENOMIC DNA]</scope>
    <source>
        <strain evidence="5 6">KT1b</strain>
    </source>
</reference>
<keyword evidence="2" id="KW-0175">Coiled coil</keyword>
<feature type="compositionally biased region" description="Polar residues" evidence="3">
    <location>
        <begin position="27"/>
        <end position="41"/>
    </location>
</feature>
<dbReference type="EMBL" id="BAABUJ010000022">
    <property type="protein sequence ID" value="GAA5802293.1"/>
    <property type="molecule type" value="Genomic_DNA"/>
</dbReference>
<name>A0ABP9Y618_9FUNG</name>
<dbReference type="InterPro" id="IPR001841">
    <property type="entry name" value="Znf_RING"/>
</dbReference>
<gene>
    <name evidence="5" type="ORF">HPULCUR_007756</name>
</gene>
<evidence type="ECO:0000256" key="3">
    <source>
        <dbReference type="SAM" id="MobiDB-lite"/>
    </source>
</evidence>
<dbReference type="PANTHER" id="PTHR14879">
    <property type="entry name" value="CASPASE REGULATOR, RING FINGER DOMAIN-CONTAINING"/>
    <property type="match status" value="1"/>
</dbReference>
<evidence type="ECO:0000313" key="5">
    <source>
        <dbReference type="EMBL" id="GAA5802293.1"/>
    </source>
</evidence>
<keyword evidence="1" id="KW-0862">Zinc</keyword>
<accession>A0ABP9Y618</accession>
<feature type="compositionally biased region" description="Low complexity" evidence="3">
    <location>
        <begin position="284"/>
        <end position="311"/>
    </location>
</feature>
<keyword evidence="1" id="KW-0479">Metal-binding</keyword>
<organism evidence="5 6">
    <name type="scientific">Helicostylum pulchrum</name>
    <dbReference type="NCBI Taxonomy" id="562976"/>
    <lineage>
        <taxon>Eukaryota</taxon>
        <taxon>Fungi</taxon>
        <taxon>Fungi incertae sedis</taxon>
        <taxon>Mucoromycota</taxon>
        <taxon>Mucoromycotina</taxon>
        <taxon>Mucoromycetes</taxon>
        <taxon>Mucorales</taxon>
        <taxon>Mucorineae</taxon>
        <taxon>Mucoraceae</taxon>
        <taxon>Helicostylum</taxon>
    </lineage>
</organism>
<keyword evidence="6" id="KW-1185">Reference proteome</keyword>
<keyword evidence="1" id="KW-0863">Zinc-finger</keyword>
<feature type="region of interest" description="Disordered" evidence="3">
    <location>
        <begin position="1"/>
        <end position="46"/>
    </location>
</feature>
<evidence type="ECO:0000259" key="4">
    <source>
        <dbReference type="PROSITE" id="PS50089"/>
    </source>
</evidence>
<dbReference type="Gene3D" id="3.30.40.10">
    <property type="entry name" value="Zinc/RING finger domain, C3HC4 (zinc finger)"/>
    <property type="match status" value="1"/>
</dbReference>
<evidence type="ECO:0000313" key="6">
    <source>
        <dbReference type="Proteomes" id="UP001476247"/>
    </source>
</evidence>
<dbReference type="InterPro" id="IPR013083">
    <property type="entry name" value="Znf_RING/FYVE/PHD"/>
</dbReference>
<feature type="coiled-coil region" evidence="2">
    <location>
        <begin position="382"/>
        <end position="409"/>
    </location>
</feature>